<dbReference type="EMBL" id="MRZV01000430">
    <property type="protein sequence ID" value="PIK50176.1"/>
    <property type="molecule type" value="Genomic_DNA"/>
</dbReference>
<evidence type="ECO:0000259" key="4">
    <source>
        <dbReference type="PROSITE" id="PS50897"/>
    </source>
</evidence>
<feature type="compositionally biased region" description="Low complexity" evidence="2">
    <location>
        <begin position="386"/>
        <end position="404"/>
    </location>
</feature>
<dbReference type="InterPro" id="IPR006594">
    <property type="entry name" value="LisH"/>
</dbReference>
<dbReference type="PROSITE" id="PS50188">
    <property type="entry name" value="B302_SPRY"/>
    <property type="match status" value="1"/>
</dbReference>
<feature type="compositionally biased region" description="Acidic residues" evidence="2">
    <location>
        <begin position="425"/>
        <end position="434"/>
    </location>
</feature>
<dbReference type="InterPro" id="IPR003877">
    <property type="entry name" value="SPRY_dom"/>
</dbReference>
<dbReference type="Pfam" id="PF08513">
    <property type="entry name" value="LisH"/>
    <property type="match status" value="1"/>
</dbReference>
<feature type="domain" description="CTLH" evidence="4">
    <location>
        <begin position="208"/>
        <end position="265"/>
    </location>
</feature>
<dbReference type="SMART" id="SM00668">
    <property type="entry name" value="CTLH"/>
    <property type="match status" value="1"/>
</dbReference>
<comment type="caution">
    <text evidence="5">The sequence shown here is derived from an EMBL/GenBank/DDBJ whole genome shotgun (WGS) entry which is preliminary data.</text>
</comment>
<dbReference type="SMART" id="SM00449">
    <property type="entry name" value="SPRY"/>
    <property type="match status" value="1"/>
</dbReference>
<proteinExistence type="inferred from homology"/>
<dbReference type="SUPFAM" id="SSF49899">
    <property type="entry name" value="Concanavalin A-like lectins/glucanases"/>
    <property type="match status" value="1"/>
</dbReference>
<dbReference type="STRING" id="307972.A0A2G8KQ88"/>
<dbReference type="Gene3D" id="2.60.120.920">
    <property type="match status" value="1"/>
</dbReference>
<dbReference type="PROSITE" id="PS50896">
    <property type="entry name" value="LISH"/>
    <property type="match status" value="1"/>
</dbReference>
<dbReference type="InterPro" id="IPR013144">
    <property type="entry name" value="CRA_dom"/>
</dbReference>
<dbReference type="Pfam" id="PF10607">
    <property type="entry name" value="CTLH"/>
    <property type="match status" value="1"/>
</dbReference>
<dbReference type="InterPro" id="IPR013320">
    <property type="entry name" value="ConA-like_dom_sf"/>
</dbReference>
<organism evidence="5 6">
    <name type="scientific">Stichopus japonicus</name>
    <name type="common">Sea cucumber</name>
    <dbReference type="NCBI Taxonomy" id="307972"/>
    <lineage>
        <taxon>Eukaryota</taxon>
        <taxon>Metazoa</taxon>
        <taxon>Echinodermata</taxon>
        <taxon>Eleutherozoa</taxon>
        <taxon>Echinozoa</taxon>
        <taxon>Holothuroidea</taxon>
        <taxon>Aspidochirotacea</taxon>
        <taxon>Aspidochirotida</taxon>
        <taxon>Stichopodidae</taxon>
        <taxon>Apostichopus</taxon>
    </lineage>
</organism>
<dbReference type="InterPro" id="IPR043136">
    <property type="entry name" value="B30.2/SPRY_sf"/>
</dbReference>
<accession>A0A2G8KQ88</accession>
<evidence type="ECO:0000259" key="3">
    <source>
        <dbReference type="PROSITE" id="PS50188"/>
    </source>
</evidence>
<dbReference type="Proteomes" id="UP000230750">
    <property type="component" value="Unassembled WGS sequence"/>
</dbReference>
<dbReference type="InterPro" id="IPR024964">
    <property type="entry name" value="CTLH/CRA"/>
</dbReference>
<evidence type="ECO:0000256" key="2">
    <source>
        <dbReference type="SAM" id="MobiDB-lite"/>
    </source>
</evidence>
<reference evidence="5 6" key="1">
    <citation type="journal article" date="2017" name="PLoS Biol.">
        <title>The sea cucumber genome provides insights into morphological evolution and visceral regeneration.</title>
        <authorList>
            <person name="Zhang X."/>
            <person name="Sun L."/>
            <person name="Yuan J."/>
            <person name="Sun Y."/>
            <person name="Gao Y."/>
            <person name="Zhang L."/>
            <person name="Li S."/>
            <person name="Dai H."/>
            <person name="Hamel J.F."/>
            <person name="Liu C."/>
            <person name="Yu Y."/>
            <person name="Liu S."/>
            <person name="Lin W."/>
            <person name="Guo K."/>
            <person name="Jin S."/>
            <person name="Xu P."/>
            <person name="Storey K.B."/>
            <person name="Huan P."/>
            <person name="Zhang T."/>
            <person name="Zhou Y."/>
            <person name="Zhang J."/>
            <person name="Lin C."/>
            <person name="Li X."/>
            <person name="Xing L."/>
            <person name="Huo D."/>
            <person name="Sun M."/>
            <person name="Wang L."/>
            <person name="Mercier A."/>
            <person name="Li F."/>
            <person name="Yang H."/>
            <person name="Xiang J."/>
        </authorList>
    </citation>
    <scope>NUCLEOTIDE SEQUENCE [LARGE SCALE GENOMIC DNA]</scope>
    <source>
        <strain evidence="5">Shaxun</strain>
        <tissue evidence="5">Muscle</tissue>
    </source>
</reference>
<dbReference type="InterPro" id="IPR001870">
    <property type="entry name" value="B30.2/SPRY"/>
</dbReference>
<feature type="compositionally biased region" description="Polar residues" evidence="2">
    <location>
        <begin position="330"/>
        <end position="369"/>
    </location>
</feature>
<comment type="similarity">
    <text evidence="1">Belongs to the RANBP9/10 family.</text>
</comment>
<feature type="domain" description="B30.2/SPRY" evidence="3">
    <location>
        <begin position="1"/>
        <end position="139"/>
    </location>
</feature>
<feature type="compositionally biased region" description="Polar residues" evidence="2">
    <location>
        <begin position="405"/>
        <end position="423"/>
    </location>
</feature>
<dbReference type="Pfam" id="PF00622">
    <property type="entry name" value="SPRY"/>
    <property type="match status" value="1"/>
</dbReference>
<evidence type="ECO:0000313" key="6">
    <source>
        <dbReference type="Proteomes" id="UP000230750"/>
    </source>
</evidence>
<dbReference type="SMART" id="SM00757">
    <property type="entry name" value="CRA"/>
    <property type="match status" value="1"/>
</dbReference>
<feature type="region of interest" description="Disordered" evidence="2">
    <location>
        <begin position="263"/>
        <end position="436"/>
    </location>
</feature>
<feature type="compositionally biased region" description="Low complexity" evidence="2">
    <location>
        <begin position="278"/>
        <end position="299"/>
    </location>
</feature>
<dbReference type="InterPro" id="IPR050618">
    <property type="entry name" value="Ubq-SigPath_Reg"/>
</dbReference>
<evidence type="ECO:0000256" key="1">
    <source>
        <dbReference type="ARBA" id="ARBA00006535"/>
    </source>
</evidence>
<dbReference type="InterPro" id="IPR006595">
    <property type="entry name" value="CTLH_C"/>
</dbReference>
<dbReference type="AlphaFoldDB" id="A0A2G8KQ88"/>
<protein>
    <submittedName>
        <fullName evidence="5">Putative ran-binding protein 9</fullName>
    </submittedName>
</protein>
<evidence type="ECO:0000313" key="5">
    <source>
        <dbReference type="EMBL" id="PIK50176.1"/>
    </source>
</evidence>
<keyword evidence="6" id="KW-1185">Reference proteome</keyword>
<dbReference type="PANTHER" id="PTHR12864">
    <property type="entry name" value="RAN BINDING PROTEIN 9-RELATED"/>
    <property type="match status" value="1"/>
</dbReference>
<sequence length="525" mass="57430">MFTVVERSPPKQDSLSLQYVMPVTNAFVSYMAIGLSTDEFATNLNRLPGSDKHSYGYNADSGNICNSTGNHNGIPYGPSYTTGDVVGCGINLVDNSCFYTKNGVHLGDAFKDLPSNLYPTVGLQTPGESIETNFGQFSFVFDIEDMMQEMSCRTFNDIRLYPVQEEKRRWQSNLHKIVTSYLVHHGYCATAESFAKSTNQSIAEGIASIKNRQRIQKLVLNGQMGEAIETTQRLYPGLLENNPNLEFMLKCRQFVEMVNGTESEVRGLLRQRSRSTSRRASPAMSPSHGEPSSSSGLHPAHLSTSDGPVRRGGSSDVFISKPKSPKSPKLQMQSNSSSSQHENTPLPPSTTSEMNALNASNGQLQNGSGPRTIMDMDIDAPPHYQNGSSSSNSSSTSNYTNGESITNGTDSTNGNASLSNGSGLQEEDMDIEEKDEMHSQSTWQLCGGNNTAVEKMLEFGKELQAMHERLSKECGKQEANQKALQDAFSLLAYSDPWKSPVGYQLNPLRREPVCSSLNSAILGKN</sequence>
<gene>
    <name evidence="5" type="ORF">BSL78_12927</name>
</gene>
<name>A0A2G8KQ88_STIJA</name>
<dbReference type="PROSITE" id="PS50897">
    <property type="entry name" value="CTLH"/>
    <property type="match status" value="1"/>
</dbReference>
<dbReference type="OrthoDB" id="25503at2759"/>
<dbReference type="SMART" id="SM00667">
    <property type="entry name" value="LisH"/>
    <property type="match status" value="1"/>
</dbReference>